<comment type="function">
    <text evidence="7">Putative phospholipase.</text>
</comment>
<keyword evidence="3 7" id="KW-0378">Hydrolase</keyword>
<evidence type="ECO:0000256" key="3">
    <source>
        <dbReference type="ARBA" id="ARBA00022801"/>
    </source>
</evidence>
<dbReference type="EMBL" id="LSMT01000032">
    <property type="protein sequence ID" value="PFX31681.1"/>
    <property type="molecule type" value="Genomic_DNA"/>
</dbReference>
<dbReference type="PANTHER" id="PTHR12370">
    <property type="entry name" value="PHOSPHOLIPASE B-RELATED"/>
    <property type="match status" value="1"/>
</dbReference>
<proteinExistence type="inferred from homology"/>
<evidence type="ECO:0000313" key="8">
    <source>
        <dbReference type="EMBL" id="PFX31681.1"/>
    </source>
</evidence>
<dbReference type="GO" id="GO:0009395">
    <property type="term" value="P:phospholipid catabolic process"/>
    <property type="evidence" value="ECO:0007669"/>
    <property type="project" value="TreeGrafter"/>
</dbReference>
<dbReference type="EC" id="3.1.1.-" evidence="7"/>
<keyword evidence="4 7" id="KW-0442">Lipid degradation</keyword>
<dbReference type="Gene3D" id="3.60.60.30">
    <property type="match status" value="1"/>
</dbReference>
<dbReference type="InterPro" id="IPR007000">
    <property type="entry name" value="PLipase_B-like"/>
</dbReference>
<dbReference type="OrthoDB" id="443524at2759"/>
<dbReference type="Pfam" id="PF04916">
    <property type="entry name" value="Phospholip_B"/>
    <property type="match status" value="1"/>
</dbReference>
<keyword evidence="5 7" id="KW-0443">Lipid metabolism</keyword>
<name>A0A2B4SP47_STYPI</name>
<comment type="caution">
    <text evidence="8">The sequence shown here is derived from an EMBL/GenBank/DDBJ whole genome shotgun (WGS) entry which is preliminary data.</text>
</comment>
<dbReference type="GO" id="GO:0005576">
    <property type="term" value="C:extracellular region"/>
    <property type="evidence" value="ECO:0007669"/>
    <property type="project" value="TreeGrafter"/>
</dbReference>
<dbReference type="Proteomes" id="UP000225706">
    <property type="component" value="Unassembled WGS sequence"/>
</dbReference>
<protein>
    <recommendedName>
        <fullName evidence="7">Phospholipase B-like</fullName>
        <ecNumber evidence="7">3.1.1.-</ecNumber>
    </recommendedName>
</protein>
<evidence type="ECO:0000256" key="5">
    <source>
        <dbReference type="ARBA" id="ARBA00023098"/>
    </source>
</evidence>
<keyword evidence="2" id="KW-0732">Signal</keyword>
<evidence type="ECO:0000256" key="6">
    <source>
        <dbReference type="ARBA" id="ARBA00023180"/>
    </source>
</evidence>
<evidence type="ECO:0000256" key="7">
    <source>
        <dbReference type="RuleBase" id="RU364138"/>
    </source>
</evidence>
<evidence type="ECO:0000313" key="9">
    <source>
        <dbReference type="Proteomes" id="UP000225706"/>
    </source>
</evidence>
<evidence type="ECO:0000256" key="1">
    <source>
        <dbReference type="ARBA" id="ARBA00007835"/>
    </source>
</evidence>
<keyword evidence="6" id="KW-0325">Glycoprotein</keyword>
<gene>
    <name evidence="8" type="primary">Plbd2</name>
    <name evidence="8" type="ORF">AWC38_SpisGene3434</name>
</gene>
<keyword evidence="9" id="KW-1185">Reference proteome</keyword>
<evidence type="ECO:0000256" key="2">
    <source>
        <dbReference type="ARBA" id="ARBA00022729"/>
    </source>
</evidence>
<organism evidence="8 9">
    <name type="scientific">Stylophora pistillata</name>
    <name type="common">Smooth cauliflower coral</name>
    <dbReference type="NCBI Taxonomy" id="50429"/>
    <lineage>
        <taxon>Eukaryota</taxon>
        <taxon>Metazoa</taxon>
        <taxon>Cnidaria</taxon>
        <taxon>Anthozoa</taxon>
        <taxon>Hexacorallia</taxon>
        <taxon>Scleractinia</taxon>
        <taxon>Astrocoeniina</taxon>
        <taxon>Pocilloporidae</taxon>
        <taxon>Stylophora</taxon>
    </lineage>
</organism>
<dbReference type="PANTHER" id="PTHR12370:SF3">
    <property type="entry name" value="PHOSPHOLIPASE B-LIKE 2-RELATED"/>
    <property type="match status" value="1"/>
</dbReference>
<dbReference type="GO" id="GO:0004620">
    <property type="term" value="F:phospholipase activity"/>
    <property type="evidence" value="ECO:0007669"/>
    <property type="project" value="InterPro"/>
</dbReference>
<reference evidence="9" key="1">
    <citation type="journal article" date="2017" name="bioRxiv">
        <title>Comparative analysis of the genomes of Stylophora pistillata and Acropora digitifera provides evidence for extensive differences between species of corals.</title>
        <authorList>
            <person name="Voolstra C.R."/>
            <person name="Li Y."/>
            <person name="Liew Y.J."/>
            <person name="Baumgarten S."/>
            <person name="Zoccola D."/>
            <person name="Flot J.-F."/>
            <person name="Tambutte S."/>
            <person name="Allemand D."/>
            <person name="Aranda M."/>
        </authorList>
    </citation>
    <scope>NUCLEOTIDE SEQUENCE [LARGE SCALE GENOMIC DNA]</scope>
</reference>
<sequence length="628" mass="71382">MPPKKRSRGRVSLPGSVKFIRLRESVYDLRRARKTTMDFGNTTDSAFAEMLLHCSYDGTRDSGKIFSSVEAEQFPSTSTYGDDEIYSATLENGGYSSKFLIQKGNYDDPVARGKLSGSIQKSGWEFFQVVTSGDYQDNQQAFVVGMLEGHMTSHLIDMHWQNTLADYCTEDPDFCFSLGQFLGENLSWMKFQIQNNPTDEYWHQVELVLEQLEGLKEGYKEKKSKAEGAVIPDFGFLLMQVAGDLDGLEQAFGRKTQSKSFGSGSCSALVKLLPGNKDLLISHDTWGPYNTMLRLFKFYDFPFHRQSITGANLPAVVPGVKQCFSSYPGRLLSGDDFYMINSGLLVQETTIDNDNPALWKYVQPVGTVLEWIRNLVANRLATTAREWVEIFSKYNSGTVRSPRYLSFSPSKFQSNPAWMVVNYKQFVPNEPLVPDTFWILEQLPGTVIMSDMSEFLEKERYWASYNLPYFPKIYNLSGQPENVKKYGPWFDYHLNPRAQIFKRDQGKVNDLISFIKLMRYNNYKDDPLSKCSCSPPYSAENAISARSDLNPANGSYPFGFLGHRNHGGTDCKVTSYELFNKTLSCMAVSGPTHDQQPIFKWSTSGWKRPMGHPDAWNFEPIMVNFSAF</sequence>
<dbReference type="AlphaFoldDB" id="A0A2B4SP47"/>
<evidence type="ECO:0000256" key="4">
    <source>
        <dbReference type="ARBA" id="ARBA00022963"/>
    </source>
</evidence>
<comment type="similarity">
    <text evidence="1 7">Belongs to the phospholipase B-like family.</text>
</comment>
<accession>A0A2B4SP47</accession>